<gene>
    <name evidence="2" type="ORF">EDC35_104197</name>
</gene>
<evidence type="ECO:0000256" key="1">
    <source>
        <dbReference type="SAM" id="SignalP"/>
    </source>
</evidence>
<name>A0A4V2V1I9_9GAMM</name>
<keyword evidence="3" id="KW-1185">Reference proteome</keyword>
<feature type="signal peptide" evidence="1">
    <location>
        <begin position="1"/>
        <end position="23"/>
    </location>
</feature>
<dbReference type="AlphaFoldDB" id="A0A4V2V1I9"/>
<evidence type="ECO:0000313" key="2">
    <source>
        <dbReference type="EMBL" id="TCT21342.1"/>
    </source>
</evidence>
<protein>
    <recommendedName>
        <fullName evidence="4">Outer membrane beta-barrel porin/alpha-amylase</fullName>
    </recommendedName>
</protein>
<comment type="caution">
    <text evidence="2">The sequence shown here is derived from an EMBL/GenBank/DDBJ whole genome shotgun (WGS) entry which is preliminary data.</text>
</comment>
<organism evidence="2 3">
    <name type="scientific">Thiobaca trueperi</name>
    <dbReference type="NCBI Taxonomy" id="127458"/>
    <lineage>
        <taxon>Bacteria</taxon>
        <taxon>Pseudomonadati</taxon>
        <taxon>Pseudomonadota</taxon>
        <taxon>Gammaproteobacteria</taxon>
        <taxon>Chromatiales</taxon>
        <taxon>Chromatiaceae</taxon>
        <taxon>Thiobaca</taxon>
    </lineage>
</organism>
<sequence length="275" mass="29407">MHPQRLVAALLLGSAVAVSPAVANGPSAEELARKAQDPLADTKAIMTDNTIGFGTADHETAYGFQVQPVYSIPTGDRPYNLILRSVIPIVGAPVGAALPRLGDAPIQDRGTEWGLSDTFLQAFWSPKTDDGIKWGIGPQVSLRTRTSDRVGGPGWGGGISGVFFGAVGEFSYGALINHHWGEENYNVTSFQPMIYYNLKAIPGAYVGYSNTTTYSWKADSGDRWQVPLGLVVGRTFPIGGNGHALDLNLGAYKLVAKPEGGADWQLKFGLSWFLP</sequence>
<dbReference type="RefSeq" id="WP_132976941.1">
    <property type="nucleotide sequence ID" value="NZ_SMAO01000004.1"/>
</dbReference>
<proteinExistence type="predicted"/>
<evidence type="ECO:0000313" key="3">
    <source>
        <dbReference type="Proteomes" id="UP000295717"/>
    </source>
</evidence>
<dbReference type="OrthoDB" id="9809066at2"/>
<accession>A0A4V2V1I9</accession>
<feature type="chain" id="PRO_5020269896" description="Outer membrane beta-barrel porin/alpha-amylase" evidence="1">
    <location>
        <begin position="24"/>
        <end position="275"/>
    </location>
</feature>
<keyword evidence="1" id="KW-0732">Signal</keyword>
<evidence type="ECO:0008006" key="4">
    <source>
        <dbReference type="Google" id="ProtNLM"/>
    </source>
</evidence>
<dbReference type="Proteomes" id="UP000295717">
    <property type="component" value="Unassembled WGS sequence"/>
</dbReference>
<reference evidence="2 3" key="1">
    <citation type="submission" date="2019-03" db="EMBL/GenBank/DDBJ databases">
        <title>Genomic Encyclopedia of Type Strains, Phase IV (KMG-IV): sequencing the most valuable type-strain genomes for metagenomic binning, comparative biology and taxonomic classification.</title>
        <authorList>
            <person name="Goeker M."/>
        </authorList>
    </citation>
    <scope>NUCLEOTIDE SEQUENCE [LARGE SCALE GENOMIC DNA]</scope>
    <source>
        <strain evidence="2 3">DSM 13587</strain>
    </source>
</reference>
<dbReference type="EMBL" id="SMAO01000004">
    <property type="protein sequence ID" value="TCT21342.1"/>
    <property type="molecule type" value="Genomic_DNA"/>
</dbReference>